<reference evidence="1" key="1">
    <citation type="submission" date="2021-01" db="EMBL/GenBank/DDBJ databases">
        <title>Whole genome shotgun sequence of Sphaerisporangium rufum NBRC 109079.</title>
        <authorList>
            <person name="Komaki H."/>
            <person name="Tamura T."/>
        </authorList>
    </citation>
    <scope>NUCLEOTIDE SEQUENCE</scope>
    <source>
        <strain evidence="1">NBRC 109079</strain>
    </source>
</reference>
<accession>A0A919UYV5</accession>
<protein>
    <recommendedName>
        <fullName evidence="3">PqqD family protein</fullName>
    </recommendedName>
</protein>
<sequence length="92" mass="10152">MTAQVAARSVPRVRDDVRVRRYRGRLLVAGPVDAYELTESAEFVFRRIDGRRTAGDIGALLAQEYDIAAAVAGQDVLDLLGELTVHQIIELD</sequence>
<gene>
    <name evidence="1" type="ORF">Sru01_21410</name>
</gene>
<dbReference type="RefSeq" id="WP_203983920.1">
    <property type="nucleotide sequence ID" value="NZ_BOOU01000032.1"/>
</dbReference>
<organism evidence="1 2">
    <name type="scientific">Sphaerisporangium rufum</name>
    <dbReference type="NCBI Taxonomy" id="1381558"/>
    <lineage>
        <taxon>Bacteria</taxon>
        <taxon>Bacillati</taxon>
        <taxon>Actinomycetota</taxon>
        <taxon>Actinomycetes</taxon>
        <taxon>Streptosporangiales</taxon>
        <taxon>Streptosporangiaceae</taxon>
        <taxon>Sphaerisporangium</taxon>
    </lineage>
</organism>
<evidence type="ECO:0000313" key="2">
    <source>
        <dbReference type="Proteomes" id="UP000655287"/>
    </source>
</evidence>
<proteinExistence type="predicted"/>
<dbReference type="InterPro" id="IPR008792">
    <property type="entry name" value="PQQD"/>
</dbReference>
<keyword evidence="2" id="KW-1185">Reference proteome</keyword>
<dbReference type="Proteomes" id="UP000655287">
    <property type="component" value="Unassembled WGS sequence"/>
</dbReference>
<dbReference type="Gene3D" id="1.10.10.1150">
    <property type="entry name" value="Coenzyme PQQ synthesis protein D (PqqD)"/>
    <property type="match status" value="1"/>
</dbReference>
<comment type="caution">
    <text evidence="1">The sequence shown here is derived from an EMBL/GenBank/DDBJ whole genome shotgun (WGS) entry which is preliminary data.</text>
</comment>
<dbReference type="Pfam" id="PF05402">
    <property type="entry name" value="PqqD"/>
    <property type="match status" value="1"/>
</dbReference>
<dbReference type="EMBL" id="BOOU01000032">
    <property type="protein sequence ID" value="GII77159.1"/>
    <property type="molecule type" value="Genomic_DNA"/>
</dbReference>
<name>A0A919UYV5_9ACTN</name>
<evidence type="ECO:0000313" key="1">
    <source>
        <dbReference type="EMBL" id="GII77159.1"/>
    </source>
</evidence>
<dbReference type="AlphaFoldDB" id="A0A919UYV5"/>
<dbReference type="InterPro" id="IPR041881">
    <property type="entry name" value="PqqD_sf"/>
</dbReference>
<evidence type="ECO:0008006" key="3">
    <source>
        <dbReference type="Google" id="ProtNLM"/>
    </source>
</evidence>